<evidence type="ECO:0000256" key="1">
    <source>
        <dbReference type="SAM" id="Phobius"/>
    </source>
</evidence>
<dbReference type="InterPro" id="IPR029787">
    <property type="entry name" value="Nucleotide_cyclase"/>
</dbReference>
<dbReference type="CDD" id="cd01949">
    <property type="entry name" value="GGDEF"/>
    <property type="match status" value="1"/>
</dbReference>
<protein>
    <submittedName>
        <fullName evidence="6">Phosphodiesterase</fullName>
    </submittedName>
</protein>
<feature type="domain" description="GGDEF" evidence="5">
    <location>
        <begin position="356"/>
        <end position="498"/>
    </location>
</feature>
<proteinExistence type="predicted"/>
<dbReference type="InterPro" id="IPR035965">
    <property type="entry name" value="PAS-like_dom_sf"/>
</dbReference>
<dbReference type="Gene3D" id="3.20.20.450">
    <property type="entry name" value="EAL domain"/>
    <property type="match status" value="1"/>
</dbReference>
<name>A0A2G7T2Z9_9FLAO</name>
<dbReference type="InterPro" id="IPR001633">
    <property type="entry name" value="EAL_dom"/>
</dbReference>
<dbReference type="InterPro" id="IPR052155">
    <property type="entry name" value="Biofilm_reg_signaling"/>
</dbReference>
<evidence type="ECO:0000259" key="5">
    <source>
        <dbReference type="PROSITE" id="PS50887"/>
    </source>
</evidence>
<evidence type="ECO:0000259" key="4">
    <source>
        <dbReference type="PROSITE" id="PS50883"/>
    </source>
</evidence>
<dbReference type="InterPro" id="IPR043128">
    <property type="entry name" value="Rev_trsase/Diguanyl_cyclase"/>
</dbReference>
<feature type="domain" description="PAS" evidence="2">
    <location>
        <begin position="195"/>
        <end position="240"/>
    </location>
</feature>
<feature type="transmembrane region" description="Helical" evidence="1">
    <location>
        <begin position="12"/>
        <end position="35"/>
    </location>
</feature>
<feature type="transmembrane region" description="Helical" evidence="1">
    <location>
        <begin position="151"/>
        <end position="171"/>
    </location>
</feature>
<dbReference type="CDD" id="cd01948">
    <property type="entry name" value="EAL"/>
    <property type="match status" value="1"/>
</dbReference>
<accession>A0A2G7T2Z9</accession>
<dbReference type="PROSITE" id="PS50113">
    <property type="entry name" value="PAC"/>
    <property type="match status" value="1"/>
</dbReference>
<dbReference type="Pfam" id="PF00563">
    <property type="entry name" value="EAL"/>
    <property type="match status" value="1"/>
</dbReference>
<dbReference type="EMBL" id="PEKC01000112">
    <property type="protein sequence ID" value="PII34314.1"/>
    <property type="molecule type" value="Genomic_DNA"/>
</dbReference>
<dbReference type="Pfam" id="PF00990">
    <property type="entry name" value="GGDEF"/>
    <property type="match status" value="1"/>
</dbReference>
<keyword evidence="1" id="KW-0472">Membrane</keyword>
<dbReference type="PROSITE" id="PS50112">
    <property type="entry name" value="PAS"/>
    <property type="match status" value="1"/>
</dbReference>
<dbReference type="InterPro" id="IPR000160">
    <property type="entry name" value="GGDEF_dom"/>
</dbReference>
<dbReference type="InterPro" id="IPR035919">
    <property type="entry name" value="EAL_sf"/>
</dbReference>
<reference evidence="6" key="1">
    <citation type="submission" date="2017-10" db="EMBL/GenBank/DDBJ databases">
        <title>Chryseobacterium sp. B5 is a hydrocarbonoclastic and plant growth promoting bacterium.</title>
        <authorList>
            <person name="Thijs S."/>
            <person name="Gkorezis P."/>
            <person name="Van Hamme J."/>
        </authorList>
    </citation>
    <scope>NUCLEOTIDE SEQUENCE</scope>
    <source>
        <strain evidence="6">B5</strain>
    </source>
</reference>
<dbReference type="Gene3D" id="3.30.450.20">
    <property type="entry name" value="PAS domain"/>
    <property type="match status" value="1"/>
</dbReference>
<evidence type="ECO:0000259" key="2">
    <source>
        <dbReference type="PROSITE" id="PS50112"/>
    </source>
</evidence>
<dbReference type="Gene3D" id="3.30.70.270">
    <property type="match status" value="1"/>
</dbReference>
<dbReference type="PROSITE" id="PS50883">
    <property type="entry name" value="EAL"/>
    <property type="match status" value="1"/>
</dbReference>
<dbReference type="SMART" id="SM00091">
    <property type="entry name" value="PAS"/>
    <property type="match status" value="1"/>
</dbReference>
<keyword evidence="1" id="KW-0812">Transmembrane</keyword>
<dbReference type="SUPFAM" id="SSF55073">
    <property type="entry name" value="Nucleotide cyclase"/>
    <property type="match status" value="1"/>
</dbReference>
<comment type="caution">
    <text evidence="6">The sequence shown here is derived from an EMBL/GenBank/DDBJ whole genome shotgun (WGS) entry which is preliminary data.</text>
</comment>
<feature type="domain" description="EAL" evidence="4">
    <location>
        <begin position="507"/>
        <end position="760"/>
    </location>
</feature>
<dbReference type="Pfam" id="PF13426">
    <property type="entry name" value="PAS_9"/>
    <property type="match status" value="1"/>
</dbReference>
<evidence type="ECO:0000259" key="3">
    <source>
        <dbReference type="PROSITE" id="PS50113"/>
    </source>
</evidence>
<dbReference type="SMART" id="SM00267">
    <property type="entry name" value="GGDEF"/>
    <property type="match status" value="1"/>
</dbReference>
<dbReference type="NCBIfam" id="TIGR00229">
    <property type="entry name" value="sensory_box"/>
    <property type="match status" value="1"/>
</dbReference>
<dbReference type="NCBIfam" id="TIGR00254">
    <property type="entry name" value="GGDEF"/>
    <property type="match status" value="1"/>
</dbReference>
<feature type="transmembrane region" description="Helical" evidence="1">
    <location>
        <begin position="47"/>
        <end position="65"/>
    </location>
</feature>
<dbReference type="PANTHER" id="PTHR44757:SF2">
    <property type="entry name" value="BIOFILM ARCHITECTURE MAINTENANCE PROTEIN MBAA"/>
    <property type="match status" value="1"/>
</dbReference>
<dbReference type="PROSITE" id="PS50887">
    <property type="entry name" value="GGDEF"/>
    <property type="match status" value="1"/>
</dbReference>
<keyword evidence="1" id="KW-1133">Transmembrane helix</keyword>
<feature type="transmembrane region" description="Helical" evidence="1">
    <location>
        <begin position="72"/>
        <end position="90"/>
    </location>
</feature>
<dbReference type="InterPro" id="IPR000014">
    <property type="entry name" value="PAS"/>
</dbReference>
<evidence type="ECO:0000313" key="6">
    <source>
        <dbReference type="EMBL" id="PII34314.1"/>
    </source>
</evidence>
<dbReference type="CDD" id="cd00130">
    <property type="entry name" value="PAS"/>
    <property type="match status" value="1"/>
</dbReference>
<dbReference type="InterPro" id="IPR000700">
    <property type="entry name" value="PAS-assoc_C"/>
</dbReference>
<dbReference type="SMART" id="SM00052">
    <property type="entry name" value="EAL"/>
    <property type="match status" value="1"/>
</dbReference>
<feature type="domain" description="PAC" evidence="3">
    <location>
        <begin position="266"/>
        <end position="320"/>
    </location>
</feature>
<sequence length="763" mass="84638">MRRHRVEAEIHLSLRRVVLVGSLWITSLTVLLAMALLTQDPVPWPSVRLNLVAAGVSFGAVLLGWRRHWKLASNLLVWGTWVAAVTVVAATGGVQSSSVLAFPALLVMCAWVLGVRTTLAMLVLSVLAMAAFWVAGREGVDWIGQRETSPVFSMLYFVGMLGLTGTVTLMARRSLIRRAQELQDTLGSLEQHQDDLRKFYRAVEQNPESIVITDVHQNIVYVNEAFLQRTGFARNEVLGQPTHRYSTMGLDAPAWEEALHQLGRGALWRGQMTNRTRQGEDLPEAVLVAPIRASDGSIVNYVELKQDLSERMRAERQIHALAHFDALTGLPNRLSLTQRLRALAREFREGGKGGEPRHGLLLLDMDRFTAFNDVRGTVRGDALLGALALRLADALPDGVLLARMGADEFAVLLEKAGQEAAEVDQHMRALAQVLQDALERPLWLEETGEEVQASCSIGAASFAASRTDSGGHDVLRRAGVALHQAKQAGLGQVVIFQPDMAEAVGKRFRIEKDLRRAIPAGELQPYLQSQVDHMGRCVGAEVLVRWNHPRLGMVEPGDFIPVAEESDLIVQLGDWMLEQACRMLVRPEFVQQGWRLSVNVSWRQFRQPDVVDKLKRTLAATGADPRRLTLEVTESVVMRDVDEARERMAELQLLGVEMGLDDFGTGYSSLAYLQRLPFRELKIDKSFVQDCHTSPGNAAMVEAILLLARRLRLRVVAEGVETEEQAGTLRAWNQDVLFQGYHYGRPLPAVEWVDLQLGAPAGV</sequence>
<dbReference type="PANTHER" id="PTHR44757">
    <property type="entry name" value="DIGUANYLATE CYCLASE DGCP"/>
    <property type="match status" value="1"/>
</dbReference>
<gene>
    <name evidence="6" type="ORF">CTI11_21720</name>
</gene>
<feature type="transmembrane region" description="Helical" evidence="1">
    <location>
        <begin position="119"/>
        <end position="136"/>
    </location>
</feature>
<organism evidence="6">
    <name type="scientific">Chryseobacterium sp. B5</name>
    <dbReference type="NCBI Taxonomy" id="2050562"/>
    <lineage>
        <taxon>Bacteria</taxon>
        <taxon>Pseudomonadati</taxon>
        <taxon>Bacteroidota</taxon>
        <taxon>Flavobacteriia</taxon>
        <taxon>Flavobacteriales</taxon>
        <taxon>Weeksellaceae</taxon>
        <taxon>Chryseobacterium group</taxon>
        <taxon>Chryseobacterium</taxon>
    </lineage>
</organism>
<dbReference type="AlphaFoldDB" id="A0A2G7T2Z9"/>
<dbReference type="SUPFAM" id="SSF141868">
    <property type="entry name" value="EAL domain-like"/>
    <property type="match status" value="1"/>
</dbReference>
<dbReference type="SUPFAM" id="SSF55785">
    <property type="entry name" value="PYP-like sensor domain (PAS domain)"/>
    <property type="match status" value="1"/>
</dbReference>